<evidence type="ECO:0000313" key="3">
    <source>
        <dbReference type="Proteomes" id="UP000199400"/>
    </source>
</evidence>
<dbReference type="RefSeq" id="WP_256254120.1">
    <property type="nucleotide sequence ID" value="NZ_FOMX01000049.1"/>
</dbReference>
<name>A0A1I2HV56_9BACT</name>
<organism evidence="2 3">
    <name type="scientific">Nannocystis exedens</name>
    <dbReference type="NCBI Taxonomy" id="54"/>
    <lineage>
        <taxon>Bacteria</taxon>
        <taxon>Pseudomonadati</taxon>
        <taxon>Myxococcota</taxon>
        <taxon>Polyangia</taxon>
        <taxon>Nannocystales</taxon>
        <taxon>Nannocystaceae</taxon>
        <taxon>Nannocystis</taxon>
    </lineage>
</organism>
<gene>
    <name evidence="2" type="ORF">SAMN02745121_08242</name>
</gene>
<evidence type="ECO:0000313" key="2">
    <source>
        <dbReference type="EMBL" id="SFF33914.1"/>
    </source>
</evidence>
<dbReference type="InterPro" id="IPR025159">
    <property type="entry name" value="AbiEi_N"/>
</dbReference>
<feature type="domain" description="AbiEi antitoxin N-terminal" evidence="1">
    <location>
        <begin position="11"/>
        <end position="59"/>
    </location>
</feature>
<dbReference type="AlphaFoldDB" id="A0A1I2HV56"/>
<dbReference type="EMBL" id="FOMX01000049">
    <property type="protein sequence ID" value="SFF33914.1"/>
    <property type="molecule type" value="Genomic_DNA"/>
</dbReference>
<sequence length="153" mass="17492">MRKRENGPDWDRLFEIAAAQDGYFSVDQAQSVGISRPNLQAHLHRGHVLRPRRGVYRLVRYPVSDHEELAEIWLQSDQEGVFSHETALSLYDLSDVLPARIHITLPTSWRRRRQPDGAVVHYAEVPPEDRDWFGAVPVTSVRRTLRACATGGL</sequence>
<protein>
    <submittedName>
        <fullName evidence="2">Transcriptional regulator, AbiEi antitoxin, Type IV TA system</fullName>
    </submittedName>
</protein>
<proteinExistence type="predicted"/>
<dbReference type="Proteomes" id="UP000199400">
    <property type="component" value="Unassembled WGS sequence"/>
</dbReference>
<dbReference type="Pfam" id="PF13338">
    <property type="entry name" value="AbiEi_4"/>
    <property type="match status" value="1"/>
</dbReference>
<reference evidence="3" key="1">
    <citation type="submission" date="2016-10" db="EMBL/GenBank/DDBJ databases">
        <authorList>
            <person name="Varghese N."/>
            <person name="Submissions S."/>
        </authorList>
    </citation>
    <scope>NUCLEOTIDE SEQUENCE [LARGE SCALE GENOMIC DNA]</scope>
    <source>
        <strain evidence="3">ATCC 25963</strain>
    </source>
</reference>
<accession>A0A1I2HV56</accession>
<keyword evidence="3" id="KW-1185">Reference proteome</keyword>
<evidence type="ECO:0000259" key="1">
    <source>
        <dbReference type="Pfam" id="PF13338"/>
    </source>
</evidence>
<dbReference type="STRING" id="54.SAMN02745121_08242"/>